<evidence type="ECO:0000256" key="5">
    <source>
        <dbReference type="ARBA" id="ARBA00022694"/>
    </source>
</evidence>
<dbReference type="PANTHER" id="PTHR31283">
    <property type="entry name" value="EKC/KEOPS COMPLEX SUBUNIT PCC1 FAMILY MEMBER"/>
    <property type="match status" value="1"/>
</dbReference>
<comment type="subcellular location">
    <subcellularLocation>
        <location evidence="2">Cytoplasm</location>
    </subcellularLocation>
    <subcellularLocation>
        <location evidence="1">Nucleus</location>
    </subcellularLocation>
</comment>
<evidence type="ECO:0000256" key="1">
    <source>
        <dbReference type="ARBA" id="ARBA00004123"/>
    </source>
</evidence>
<dbReference type="FunFam" id="3.30.310.50:FF:000005">
    <property type="entry name" value="L antigen family member 3"/>
    <property type="match status" value="1"/>
</dbReference>
<dbReference type="EMBL" id="CAJHNJ030000016">
    <property type="protein sequence ID" value="CAG9114294.1"/>
    <property type="molecule type" value="Genomic_DNA"/>
</dbReference>
<comment type="similarity">
    <text evidence="3">Belongs to the CTAG/PCC1 family.</text>
</comment>
<comment type="function">
    <text evidence="7">Component of the EKC/KEOPS complex that is required for the formation of a threonylcarbamoyl group on adenosine at position 37 (t(6)A37) in tRNAs that read codons beginning with adenine. The complex is probably involved in the transfer of the threonylcarbamoyl moiety of threonylcarbamoyl-AMP (TC-AMP) to the N6 group of A37. LAGE3 functions as a dimerization module for the complex.</text>
</comment>
<name>A0A8S4EFU7_PLUXY</name>
<accession>A0A8S4EFU7</accession>
<evidence type="ECO:0000256" key="7">
    <source>
        <dbReference type="ARBA" id="ARBA00053047"/>
    </source>
</evidence>
<dbReference type="Pfam" id="PF09341">
    <property type="entry name" value="Pcc1"/>
    <property type="match status" value="1"/>
</dbReference>
<dbReference type="PANTHER" id="PTHR31283:SF5">
    <property type="entry name" value="EKC_KEOPS COMPLEX SUBUNIT LAGE3"/>
    <property type="match status" value="1"/>
</dbReference>
<dbReference type="Proteomes" id="UP000653454">
    <property type="component" value="Unassembled WGS sequence"/>
</dbReference>
<dbReference type="GO" id="GO:0008033">
    <property type="term" value="P:tRNA processing"/>
    <property type="evidence" value="ECO:0007669"/>
    <property type="project" value="UniProtKB-KW"/>
</dbReference>
<organism evidence="9 10">
    <name type="scientific">Plutella xylostella</name>
    <name type="common">Diamondback moth</name>
    <name type="synonym">Plutella maculipennis</name>
    <dbReference type="NCBI Taxonomy" id="51655"/>
    <lineage>
        <taxon>Eukaryota</taxon>
        <taxon>Metazoa</taxon>
        <taxon>Ecdysozoa</taxon>
        <taxon>Arthropoda</taxon>
        <taxon>Hexapoda</taxon>
        <taxon>Insecta</taxon>
        <taxon>Pterygota</taxon>
        <taxon>Neoptera</taxon>
        <taxon>Endopterygota</taxon>
        <taxon>Lepidoptera</taxon>
        <taxon>Glossata</taxon>
        <taxon>Ditrysia</taxon>
        <taxon>Yponomeutoidea</taxon>
        <taxon>Plutellidae</taxon>
        <taxon>Plutella</taxon>
    </lineage>
</organism>
<keyword evidence="5" id="KW-0819">tRNA processing</keyword>
<evidence type="ECO:0000256" key="6">
    <source>
        <dbReference type="ARBA" id="ARBA00023242"/>
    </source>
</evidence>
<evidence type="ECO:0000256" key="3">
    <source>
        <dbReference type="ARBA" id="ARBA00007073"/>
    </source>
</evidence>
<comment type="caution">
    <text evidence="9">The sequence shown here is derived from an EMBL/GenBank/DDBJ whole genome shotgun (WGS) entry which is preliminary data.</text>
</comment>
<evidence type="ECO:0000256" key="4">
    <source>
        <dbReference type="ARBA" id="ARBA00022490"/>
    </source>
</evidence>
<keyword evidence="4" id="KW-0963">Cytoplasm</keyword>
<keyword evidence="6" id="KW-0539">Nucleus</keyword>
<gene>
    <name evidence="9" type="ORF">PLXY2_LOCUS5631</name>
</gene>
<protein>
    <recommendedName>
        <fullName evidence="8">L antigen family member 3</fullName>
    </recommendedName>
</protein>
<dbReference type="AlphaFoldDB" id="A0A8S4EFU7"/>
<evidence type="ECO:0000256" key="2">
    <source>
        <dbReference type="ARBA" id="ARBA00004496"/>
    </source>
</evidence>
<dbReference type="GO" id="GO:0005737">
    <property type="term" value="C:cytoplasm"/>
    <property type="evidence" value="ECO:0007669"/>
    <property type="project" value="UniProtKB-SubCell"/>
</dbReference>
<evidence type="ECO:0000313" key="9">
    <source>
        <dbReference type="EMBL" id="CAG9114294.1"/>
    </source>
</evidence>
<evidence type="ECO:0000256" key="8">
    <source>
        <dbReference type="ARBA" id="ARBA00076355"/>
    </source>
</evidence>
<dbReference type="GO" id="GO:0000408">
    <property type="term" value="C:EKC/KEOPS complex"/>
    <property type="evidence" value="ECO:0007669"/>
    <property type="project" value="TreeGrafter"/>
</dbReference>
<sequence>MENGDLKSNKLLLTIPFPSDETASLARDVLSVDKELKGNLLKKTISVDGSNLIVEFYSADLKLLRVASNAFLKNIVLVVKTIKLLQ</sequence>
<dbReference type="InterPro" id="IPR015419">
    <property type="entry name" value="CTAG/Pcc1"/>
</dbReference>
<dbReference type="GO" id="GO:0070525">
    <property type="term" value="P:tRNA threonylcarbamoyladenosine metabolic process"/>
    <property type="evidence" value="ECO:0007669"/>
    <property type="project" value="TreeGrafter"/>
</dbReference>
<dbReference type="GO" id="GO:0005634">
    <property type="term" value="C:nucleus"/>
    <property type="evidence" value="ECO:0007669"/>
    <property type="project" value="UniProtKB-SubCell"/>
</dbReference>
<reference evidence="9" key="1">
    <citation type="submission" date="2020-11" db="EMBL/GenBank/DDBJ databases">
        <authorList>
            <person name="Whiteford S."/>
        </authorList>
    </citation>
    <scope>NUCLEOTIDE SEQUENCE</scope>
</reference>
<proteinExistence type="inferred from homology"/>
<evidence type="ECO:0000313" key="10">
    <source>
        <dbReference type="Proteomes" id="UP000653454"/>
    </source>
</evidence>
<keyword evidence="10" id="KW-1185">Reference proteome</keyword>
<dbReference type="Gene3D" id="3.30.310.50">
    <property type="entry name" value="Alpha-D-phosphohexomutase, C-terminal domain"/>
    <property type="match status" value="1"/>
</dbReference>